<evidence type="ECO:0000256" key="1">
    <source>
        <dbReference type="ARBA" id="ARBA00022679"/>
    </source>
</evidence>
<feature type="compositionally biased region" description="Polar residues" evidence="8">
    <location>
        <begin position="88"/>
        <end position="109"/>
    </location>
</feature>
<feature type="compositionally biased region" description="Basic and acidic residues" evidence="8">
    <location>
        <begin position="156"/>
        <end position="168"/>
    </location>
</feature>
<dbReference type="SUPFAM" id="SSF56672">
    <property type="entry name" value="DNA/RNA polymerases"/>
    <property type="match status" value="1"/>
</dbReference>
<dbReference type="Gene3D" id="3.10.10.10">
    <property type="entry name" value="HIV Type 1 Reverse Transcriptase, subunit A, domain 1"/>
    <property type="match status" value="1"/>
</dbReference>
<feature type="domain" description="Reverse transcriptase" evidence="9">
    <location>
        <begin position="1004"/>
        <end position="1183"/>
    </location>
</feature>
<evidence type="ECO:0000256" key="6">
    <source>
        <dbReference type="ARBA" id="ARBA00022918"/>
    </source>
</evidence>
<feature type="compositionally biased region" description="Polar residues" evidence="8">
    <location>
        <begin position="146"/>
        <end position="155"/>
    </location>
</feature>
<feature type="compositionally biased region" description="Low complexity" evidence="8">
    <location>
        <begin position="17"/>
        <end position="27"/>
    </location>
</feature>
<dbReference type="CDD" id="cd01647">
    <property type="entry name" value="RT_LTR"/>
    <property type="match status" value="1"/>
</dbReference>
<feature type="region of interest" description="Disordered" evidence="8">
    <location>
        <begin position="142"/>
        <end position="172"/>
    </location>
</feature>
<dbReference type="InterPro" id="IPR000477">
    <property type="entry name" value="RT_dom"/>
</dbReference>
<dbReference type="SUPFAM" id="SSF53098">
    <property type="entry name" value="Ribonuclease H-like"/>
    <property type="match status" value="1"/>
</dbReference>
<keyword evidence="6" id="KW-0695">RNA-directed DNA polymerase</keyword>
<protein>
    <recommendedName>
        <fullName evidence="9">Reverse transcriptase domain-containing protein</fullName>
    </recommendedName>
</protein>
<dbReference type="InterPro" id="IPR002156">
    <property type="entry name" value="RNaseH_domain"/>
</dbReference>
<organism evidence="10">
    <name type="scientific">Fagus sylvatica</name>
    <name type="common">Beechnut</name>
    <dbReference type="NCBI Taxonomy" id="28930"/>
    <lineage>
        <taxon>Eukaryota</taxon>
        <taxon>Viridiplantae</taxon>
        <taxon>Streptophyta</taxon>
        <taxon>Embryophyta</taxon>
        <taxon>Tracheophyta</taxon>
        <taxon>Spermatophyta</taxon>
        <taxon>Magnoliopsida</taxon>
        <taxon>eudicotyledons</taxon>
        <taxon>Gunneridae</taxon>
        <taxon>Pentapetalae</taxon>
        <taxon>rosids</taxon>
        <taxon>fabids</taxon>
        <taxon>Fagales</taxon>
        <taxon>Fagaceae</taxon>
        <taxon>Fagus</taxon>
    </lineage>
</organism>
<evidence type="ECO:0000313" key="10">
    <source>
        <dbReference type="EMBL" id="SPD00897.1"/>
    </source>
</evidence>
<gene>
    <name evidence="10" type="ORF">FSB_LOCUS28779</name>
</gene>
<dbReference type="GO" id="GO:0003964">
    <property type="term" value="F:RNA-directed DNA polymerase activity"/>
    <property type="evidence" value="ECO:0007669"/>
    <property type="project" value="UniProtKB-KW"/>
</dbReference>
<dbReference type="Pfam" id="PF00078">
    <property type="entry name" value="RVT_1"/>
    <property type="match status" value="1"/>
</dbReference>
<dbReference type="GO" id="GO:0003676">
    <property type="term" value="F:nucleic acid binding"/>
    <property type="evidence" value="ECO:0007669"/>
    <property type="project" value="InterPro"/>
</dbReference>
<keyword evidence="5" id="KW-0378">Hydrolase</keyword>
<dbReference type="Pfam" id="PF17917">
    <property type="entry name" value="RT_RNaseH"/>
    <property type="match status" value="1"/>
</dbReference>
<feature type="coiled-coil region" evidence="7">
    <location>
        <begin position="1733"/>
        <end position="1770"/>
    </location>
</feature>
<evidence type="ECO:0000256" key="3">
    <source>
        <dbReference type="ARBA" id="ARBA00022722"/>
    </source>
</evidence>
<feature type="compositionally biased region" description="Polar residues" evidence="8">
    <location>
        <begin position="42"/>
        <end position="63"/>
    </location>
</feature>
<feature type="region of interest" description="Disordered" evidence="8">
    <location>
        <begin position="883"/>
        <end position="906"/>
    </location>
</feature>
<dbReference type="PROSITE" id="PS50878">
    <property type="entry name" value="RT_POL"/>
    <property type="match status" value="1"/>
</dbReference>
<dbReference type="InterPro" id="IPR036397">
    <property type="entry name" value="RNaseH_sf"/>
</dbReference>
<reference evidence="10" key="1">
    <citation type="submission" date="2018-02" db="EMBL/GenBank/DDBJ databases">
        <authorList>
            <person name="Cohen D.B."/>
            <person name="Kent A.D."/>
        </authorList>
    </citation>
    <scope>NUCLEOTIDE SEQUENCE</scope>
</reference>
<keyword evidence="2" id="KW-0548">Nucleotidyltransferase</keyword>
<keyword evidence="4" id="KW-0255">Endonuclease</keyword>
<keyword evidence="3" id="KW-0540">Nuclease</keyword>
<dbReference type="Gene3D" id="3.30.70.270">
    <property type="match status" value="2"/>
</dbReference>
<evidence type="ECO:0000259" key="9">
    <source>
        <dbReference type="PROSITE" id="PS50878"/>
    </source>
</evidence>
<dbReference type="InterPro" id="IPR050951">
    <property type="entry name" value="Retrovirus_Pol_polyprotein"/>
</dbReference>
<keyword evidence="7" id="KW-0175">Coiled coil</keyword>
<evidence type="ECO:0000256" key="5">
    <source>
        <dbReference type="ARBA" id="ARBA00022801"/>
    </source>
</evidence>
<accession>A0A2N9GE90</accession>
<name>A0A2N9GE90_FAGSY</name>
<dbReference type="InterPro" id="IPR041373">
    <property type="entry name" value="RT_RNaseH"/>
</dbReference>
<dbReference type="EMBL" id="OIVN01002135">
    <property type="protein sequence ID" value="SPD00897.1"/>
    <property type="molecule type" value="Genomic_DNA"/>
</dbReference>
<evidence type="ECO:0000256" key="8">
    <source>
        <dbReference type="SAM" id="MobiDB-lite"/>
    </source>
</evidence>
<evidence type="ECO:0000256" key="4">
    <source>
        <dbReference type="ARBA" id="ARBA00022759"/>
    </source>
</evidence>
<keyword evidence="1" id="KW-0808">Transferase</keyword>
<dbReference type="InterPro" id="IPR043128">
    <property type="entry name" value="Rev_trsase/Diguanyl_cyclase"/>
</dbReference>
<dbReference type="PANTHER" id="PTHR37984">
    <property type="entry name" value="PROTEIN CBG26694"/>
    <property type="match status" value="1"/>
</dbReference>
<feature type="region of interest" description="Disordered" evidence="8">
    <location>
        <begin position="330"/>
        <end position="350"/>
    </location>
</feature>
<dbReference type="InterPro" id="IPR043502">
    <property type="entry name" value="DNA/RNA_pol_sf"/>
</dbReference>
<dbReference type="PANTHER" id="PTHR37984:SF5">
    <property type="entry name" value="PROTEIN NYNRIN-LIKE"/>
    <property type="match status" value="1"/>
</dbReference>
<dbReference type="CDD" id="cd09279">
    <property type="entry name" value="RNase_HI_like"/>
    <property type="match status" value="1"/>
</dbReference>
<dbReference type="Gene3D" id="3.30.420.10">
    <property type="entry name" value="Ribonuclease H-like superfamily/Ribonuclease H"/>
    <property type="match status" value="1"/>
</dbReference>
<dbReference type="InterPro" id="IPR012337">
    <property type="entry name" value="RNaseH-like_sf"/>
</dbReference>
<evidence type="ECO:0000256" key="7">
    <source>
        <dbReference type="SAM" id="Coils"/>
    </source>
</evidence>
<dbReference type="Gene3D" id="1.10.340.70">
    <property type="match status" value="1"/>
</dbReference>
<feature type="region of interest" description="Disordered" evidence="8">
    <location>
        <begin position="1"/>
        <end position="109"/>
    </location>
</feature>
<evidence type="ECO:0000256" key="2">
    <source>
        <dbReference type="ARBA" id="ARBA00022695"/>
    </source>
</evidence>
<dbReference type="Pfam" id="PF13456">
    <property type="entry name" value="RVT_3"/>
    <property type="match status" value="1"/>
</dbReference>
<sequence length="1860" mass="212882">MASGKAHIPKITTKNVGGSTSSSASTGPMTRNRSKAIELPTAQRTAGETSTRNLTKAQPQPKTVISLDTLGAGRRASKSVGDTPLISEDSTARGNSSYSAPDAESSTDSQIVAMERAISKLTKTVEEKDLQIATLMNKLEVHNHGESSNGPVHQRTPQDGHKRVEDQHTNSTSIASLSVQQLHDMITNTIRAQYGGAPQSTLMYSKPYTKRIDSLRMPPGYQPPKFQQFDGKGNPKQHSPNPLIIGSTWKEEFLNRFYSTRRTVSMMELTNTKQWKDEPVVDYINRWRSLSLDCKDRLSETSGVEMCIQGMHWGLLYILQGIKPQPVRISAKEKKEDRTRGPSQERERRRLTLKEMEEKTYPFPDSDVPGMLEDLLEKEIIKLPECKRPEEMGRTNDPKYCKYHRVIWMKPLGQIMLRLSFGSPSPTKTQSPLMLTQGASCKRIQFGTLEPVCLPCLEPQEDADIEDKPSSEEEGWTLVTHRKPRKQHNPKPRVIYAKGRRQMSRSMTPRQGRVMDNLKTQQKGVRIEEDLVTTAYMTSCHEVDEGDGFVQGEEEVHLGEAKMIEKEENEIYAAEEVFAQCANCHGKITFTDEDLLLGSKPHNRPLFVSGYIREEKGRPWLHENGIVPSTLHQCFKYSDGKQIKKVIADLQPFTEAESHFADAKFYLNCDMVNDTLLEDSKRTREKGKEHDEIPRQTPFGLVAEAKVRPNRPTQEKDVVILKSNLTLPLPKLDKVASTKPPLKGFVKSASDSIKEGSLPDKRTKEGFDPKAYKLLAKSGYDFNNPSQLGQLYFGLRRREVTKGLTRPKVERFNPNERKGPPMYAGQHLIDLGLRAPQRLLRNPSSLKAKRRTIIHTNRLGKQVDQEEEENETIILPAYHVTVETDSGSSSSDDEPDNAPHAIEDGGQATVDELKELNLGTVDEPRSIFISALLTPAEEKEYLELLTEYKDVFAWTYKEMPGLDPRIAVHRLAIKQEARLVKQAQRRFRPELLPQIEAEVNKLEQAGFIREVQFPKWIANIVLVRKKNGQIRVCVDFRDLNRACPKDDFPLPNTELMVDSTIGHEALSFMDGSSGYNQIRMAPEDEELTAFRTPKGIYCYKVMPFGLKNAGATYQRAMQKIFDDILHKIVQCYVDDLVVKTRKREEHIRDLRIVFNRLRKYQLKMNPLKCAFGVTSGKFLGFIIRHRGIEVDQSKIDAIQRMPEPKNLRELRSLQGHLAYIRRFISNLAGQCQPFSRLMKKDTNFEWDEACKNAFETQEQSLGALLAQKNEVEKEKALYYLSRKLTGAELRYSPIEKMCLALFFSIHKLRHHMQAHTIHLVVKVDLMKYILSRPVISGRLAKWSVAFQEFEIVCQDDFPDEDVLYTEILPPWMMFFDGAARRLMNHAQIMWPSTKRLIAGLQMALDMKISYLEVYGDSKLVINQLLTHYEVRNEGLVPYFRLATRLIEEFDGISLEHIPRSENKIADALANLATTLALSAEERVNVPVCNRWALTFTEEYTSETNAISVSVVEDEDWRQPLIDYLEHGKLPDDSRHKTEVRRRAPRFIYYKDTLYRRSFDGLFLRCLGKGETDQAMEEAHSGVCGAHQSGPKLYHRIKRMGYYWPTIVKDCMDYAKKMTIAQVFSWPFIHLGCTTDYFSKWAEVISLKEVKKENVVNFIPNPPDLSIWCPSLHHEGQCSGTLKKRLARENRRSVIGHTGQHTEHPRKLLHIRWCTASKQSFLWSDKFPLSELLYKKGLRNEENARLRLEELEALDEKRLEAQQHLECYQARLSRAFNKKVKPRSFQQGDLVLAVRRPINTLHKIGNKFTSKWDGPYVVQEVYTNDAYKIVDKDGIRGRSYQRKIPKAVLCMKFQSPSSAGA</sequence>
<proteinExistence type="predicted"/>
<dbReference type="GO" id="GO:0004523">
    <property type="term" value="F:RNA-DNA hybrid ribonuclease activity"/>
    <property type="evidence" value="ECO:0007669"/>
    <property type="project" value="InterPro"/>
</dbReference>